<evidence type="ECO:0000313" key="1">
    <source>
        <dbReference type="Ensembl" id="ENSAOWP00000009027.1"/>
    </source>
</evidence>
<dbReference type="Ensembl" id="ENSAOWT00000010232.1">
    <property type="protein sequence ID" value="ENSAOWP00000009027.1"/>
    <property type="gene ID" value="ENSAOWG00000006202.1"/>
</dbReference>
<dbReference type="Proteomes" id="UP000694424">
    <property type="component" value="Unplaced"/>
</dbReference>
<dbReference type="AlphaFoldDB" id="A0A8B9P9C5"/>
<reference evidence="1" key="2">
    <citation type="submission" date="2025-09" db="UniProtKB">
        <authorList>
            <consortium name="Ensembl"/>
        </authorList>
    </citation>
    <scope>IDENTIFICATION</scope>
</reference>
<sequence length="89" mass="9942">MACLKPIIRDFQLEITPFFLSCLSKGVFSQASVELCGCRDNAILGTVRTNDTLSCSPPKKRRILPPFIPLISYLLIQCDRSTPCHVLET</sequence>
<proteinExistence type="predicted"/>
<keyword evidence="2" id="KW-1185">Reference proteome</keyword>
<accession>A0A8B9P9C5</accession>
<name>A0A8B9P9C5_APTOW</name>
<evidence type="ECO:0000313" key="2">
    <source>
        <dbReference type="Proteomes" id="UP000694424"/>
    </source>
</evidence>
<protein>
    <submittedName>
        <fullName evidence="1">Uncharacterized protein</fullName>
    </submittedName>
</protein>
<organism evidence="1 2">
    <name type="scientific">Apteryx owenii</name>
    <name type="common">Little spotted kiwi</name>
    <dbReference type="NCBI Taxonomy" id="8824"/>
    <lineage>
        <taxon>Eukaryota</taxon>
        <taxon>Metazoa</taxon>
        <taxon>Chordata</taxon>
        <taxon>Craniata</taxon>
        <taxon>Vertebrata</taxon>
        <taxon>Euteleostomi</taxon>
        <taxon>Archelosauria</taxon>
        <taxon>Archosauria</taxon>
        <taxon>Dinosauria</taxon>
        <taxon>Saurischia</taxon>
        <taxon>Theropoda</taxon>
        <taxon>Coelurosauria</taxon>
        <taxon>Aves</taxon>
        <taxon>Palaeognathae</taxon>
        <taxon>Apterygiformes</taxon>
        <taxon>Apterygidae</taxon>
        <taxon>Apteryx</taxon>
    </lineage>
</organism>
<reference evidence="1" key="1">
    <citation type="submission" date="2025-08" db="UniProtKB">
        <authorList>
            <consortium name="Ensembl"/>
        </authorList>
    </citation>
    <scope>IDENTIFICATION</scope>
</reference>